<keyword evidence="2" id="KW-0442">Lipid degradation</keyword>
<dbReference type="Proteomes" id="UP001321473">
    <property type="component" value="Unassembled WGS sequence"/>
</dbReference>
<reference evidence="5 6" key="1">
    <citation type="journal article" date="2023" name="Arcadia Sci">
        <title>De novo assembly of a long-read Amblyomma americanum tick genome.</title>
        <authorList>
            <person name="Chou S."/>
            <person name="Poskanzer K.E."/>
            <person name="Rollins M."/>
            <person name="Thuy-Boun P.S."/>
        </authorList>
    </citation>
    <scope>NUCLEOTIDE SEQUENCE [LARGE SCALE GENOMIC DNA]</scope>
    <source>
        <strain evidence="5">F_SG_1</strain>
        <tissue evidence="5">Salivary glands</tissue>
    </source>
</reference>
<evidence type="ECO:0008006" key="7">
    <source>
        <dbReference type="Google" id="ProtNLM"/>
    </source>
</evidence>
<dbReference type="GO" id="GO:0019369">
    <property type="term" value="P:arachidonate metabolic process"/>
    <property type="evidence" value="ECO:0007669"/>
    <property type="project" value="TreeGrafter"/>
</dbReference>
<protein>
    <recommendedName>
        <fullName evidence="7">Secreted protein</fullName>
    </recommendedName>
</protein>
<evidence type="ECO:0000256" key="3">
    <source>
        <dbReference type="ARBA" id="ARBA00023098"/>
    </source>
</evidence>
<name>A0AAQ4FID8_AMBAM</name>
<dbReference type="PANTHER" id="PTHR45792">
    <property type="entry name" value="DIACYLGLYCEROL LIPASE HOMOLOG-RELATED"/>
    <property type="match status" value="1"/>
</dbReference>
<dbReference type="GO" id="GO:0046340">
    <property type="term" value="P:diacylglycerol catabolic process"/>
    <property type="evidence" value="ECO:0007669"/>
    <property type="project" value="TreeGrafter"/>
</dbReference>
<evidence type="ECO:0000256" key="4">
    <source>
        <dbReference type="SAM" id="SignalP"/>
    </source>
</evidence>
<comment type="caution">
    <text evidence="5">The sequence shown here is derived from an EMBL/GenBank/DDBJ whole genome shotgun (WGS) entry which is preliminary data.</text>
</comment>
<keyword evidence="3" id="KW-0443">Lipid metabolism</keyword>
<accession>A0AAQ4FID8</accession>
<keyword evidence="6" id="KW-1185">Reference proteome</keyword>
<feature type="non-terminal residue" evidence="5">
    <location>
        <position position="191"/>
    </location>
</feature>
<dbReference type="GO" id="GO:0032590">
    <property type="term" value="C:dendrite membrane"/>
    <property type="evidence" value="ECO:0007669"/>
    <property type="project" value="TreeGrafter"/>
</dbReference>
<evidence type="ECO:0000313" key="6">
    <source>
        <dbReference type="Proteomes" id="UP001321473"/>
    </source>
</evidence>
<evidence type="ECO:0000313" key="5">
    <source>
        <dbReference type="EMBL" id="KAK8787074.1"/>
    </source>
</evidence>
<gene>
    <name evidence="5" type="ORF">V5799_023147</name>
</gene>
<sequence>MLGYCVILSGCVVVEACISWVSMRGSILDAAPRASMQYLLYVRLGTPLPVRETLYLNSFAEIAKLLSDFFRDLDVVPSDVVAGLVLLRKFQRQERLVIVSQNVCEAVMVITHYMHYALGVYGWPMYMMTRGSTGCCQLFPSLRCCCIPTRKKKRDRALVVEDNCCYCNYAALRHMVNNHNMEVVYVTYHVD</sequence>
<dbReference type="GO" id="GO:0045211">
    <property type="term" value="C:postsynaptic membrane"/>
    <property type="evidence" value="ECO:0007669"/>
    <property type="project" value="TreeGrafter"/>
</dbReference>
<proteinExistence type="predicted"/>
<dbReference type="GO" id="GO:0005737">
    <property type="term" value="C:cytoplasm"/>
    <property type="evidence" value="ECO:0007669"/>
    <property type="project" value="TreeGrafter"/>
</dbReference>
<feature type="chain" id="PRO_5042828666" description="Secreted protein" evidence="4">
    <location>
        <begin position="17"/>
        <end position="191"/>
    </location>
</feature>
<evidence type="ECO:0000256" key="2">
    <source>
        <dbReference type="ARBA" id="ARBA00022963"/>
    </source>
</evidence>
<dbReference type="GO" id="GO:0004465">
    <property type="term" value="F:lipoprotein lipase activity"/>
    <property type="evidence" value="ECO:0007669"/>
    <property type="project" value="TreeGrafter"/>
</dbReference>
<evidence type="ECO:0000256" key="1">
    <source>
        <dbReference type="ARBA" id="ARBA00022801"/>
    </source>
</evidence>
<dbReference type="AlphaFoldDB" id="A0AAQ4FID8"/>
<dbReference type="InterPro" id="IPR052214">
    <property type="entry name" value="DAG_Lipase-Related"/>
</dbReference>
<organism evidence="5 6">
    <name type="scientific">Amblyomma americanum</name>
    <name type="common">Lone star tick</name>
    <dbReference type="NCBI Taxonomy" id="6943"/>
    <lineage>
        <taxon>Eukaryota</taxon>
        <taxon>Metazoa</taxon>
        <taxon>Ecdysozoa</taxon>
        <taxon>Arthropoda</taxon>
        <taxon>Chelicerata</taxon>
        <taxon>Arachnida</taxon>
        <taxon>Acari</taxon>
        <taxon>Parasitiformes</taxon>
        <taxon>Ixodida</taxon>
        <taxon>Ixodoidea</taxon>
        <taxon>Ixodidae</taxon>
        <taxon>Amblyomminae</taxon>
        <taxon>Amblyomma</taxon>
    </lineage>
</organism>
<keyword evidence="4" id="KW-0732">Signal</keyword>
<dbReference type="PANTHER" id="PTHR45792:SF8">
    <property type="entry name" value="DIACYLGLYCEROL LIPASE-ALPHA"/>
    <property type="match status" value="1"/>
</dbReference>
<keyword evidence="1" id="KW-0378">Hydrolase</keyword>
<feature type="signal peptide" evidence="4">
    <location>
        <begin position="1"/>
        <end position="16"/>
    </location>
</feature>
<dbReference type="EMBL" id="JARKHS020002143">
    <property type="protein sequence ID" value="KAK8787074.1"/>
    <property type="molecule type" value="Genomic_DNA"/>
</dbReference>